<feature type="region of interest" description="Disordered" evidence="1">
    <location>
        <begin position="1"/>
        <end position="24"/>
    </location>
</feature>
<evidence type="ECO:0000256" key="1">
    <source>
        <dbReference type="SAM" id="MobiDB-lite"/>
    </source>
</evidence>
<accession>A0AAE1TTA7</accession>
<dbReference type="GO" id="GO:0046983">
    <property type="term" value="F:protein dimerization activity"/>
    <property type="evidence" value="ECO:0007669"/>
    <property type="project" value="InterPro"/>
</dbReference>
<evidence type="ECO:0000313" key="4">
    <source>
        <dbReference type="Proteomes" id="UP001292094"/>
    </source>
</evidence>
<gene>
    <name evidence="3" type="ORF">Pmani_032902</name>
</gene>
<evidence type="ECO:0000259" key="2">
    <source>
        <dbReference type="Pfam" id="PF05699"/>
    </source>
</evidence>
<dbReference type="InterPro" id="IPR008906">
    <property type="entry name" value="HATC_C_dom"/>
</dbReference>
<sequence length="208" mass="23678">MDESESSDTSEEQCREVSAGAVKKKPRRIYGTRVASLIPLAMKLPRIIHQDDSTLQQLDDEWRKLEVEDLPAENSLNMAKHTGLTNEKRPDQFWSILKTLVDDEGIAKYKCLSDFALGCLSLPHANADCEQCFSDINRVKTKDRNKLKVETLRDIILAKQSVGSPPDENCTTFKPSRNMIKNMTSANLYATEKESDPDIYMEERQNDH</sequence>
<dbReference type="SUPFAM" id="SSF53098">
    <property type="entry name" value="Ribonuclease H-like"/>
    <property type="match status" value="1"/>
</dbReference>
<keyword evidence="4" id="KW-1185">Reference proteome</keyword>
<organism evidence="3 4">
    <name type="scientific">Petrolisthes manimaculis</name>
    <dbReference type="NCBI Taxonomy" id="1843537"/>
    <lineage>
        <taxon>Eukaryota</taxon>
        <taxon>Metazoa</taxon>
        <taxon>Ecdysozoa</taxon>
        <taxon>Arthropoda</taxon>
        <taxon>Crustacea</taxon>
        <taxon>Multicrustacea</taxon>
        <taxon>Malacostraca</taxon>
        <taxon>Eumalacostraca</taxon>
        <taxon>Eucarida</taxon>
        <taxon>Decapoda</taxon>
        <taxon>Pleocyemata</taxon>
        <taxon>Anomura</taxon>
        <taxon>Galatheoidea</taxon>
        <taxon>Porcellanidae</taxon>
        <taxon>Petrolisthes</taxon>
    </lineage>
</organism>
<dbReference type="Proteomes" id="UP001292094">
    <property type="component" value="Unassembled WGS sequence"/>
</dbReference>
<dbReference type="AlphaFoldDB" id="A0AAE1TTA7"/>
<feature type="compositionally biased region" description="Acidic residues" evidence="1">
    <location>
        <begin position="1"/>
        <end position="11"/>
    </location>
</feature>
<evidence type="ECO:0000313" key="3">
    <source>
        <dbReference type="EMBL" id="KAK4294469.1"/>
    </source>
</evidence>
<name>A0AAE1TTA7_9EUCA</name>
<dbReference type="InterPro" id="IPR012337">
    <property type="entry name" value="RNaseH-like_sf"/>
</dbReference>
<dbReference type="Pfam" id="PF05699">
    <property type="entry name" value="Dimer_Tnp_hAT"/>
    <property type="match status" value="1"/>
</dbReference>
<dbReference type="EMBL" id="JAWZYT010004279">
    <property type="protein sequence ID" value="KAK4294469.1"/>
    <property type="molecule type" value="Genomic_DNA"/>
</dbReference>
<protein>
    <recommendedName>
        <fullName evidence="2">HAT C-terminal dimerisation domain-containing protein</fullName>
    </recommendedName>
</protein>
<feature type="domain" description="HAT C-terminal dimerisation" evidence="2">
    <location>
        <begin position="95"/>
        <end position="160"/>
    </location>
</feature>
<proteinExistence type="predicted"/>
<comment type="caution">
    <text evidence="3">The sequence shown here is derived from an EMBL/GenBank/DDBJ whole genome shotgun (WGS) entry which is preliminary data.</text>
</comment>
<reference evidence="3" key="1">
    <citation type="submission" date="2023-11" db="EMBL/GenBank/DDBJ databases">
        <title>Genome assemblies of two species of porcelain crab, Petrolisthes cinctipes and Petrolisthes manimaculis (Anomura: Porcellanidae).</title>
        <authorList>
            <person name="Angst P."/>
        </authorList>
    </citation>
    <scope>NUCLEOTIDE SEQUENCE</scope>
    <source>
        <strain evidence="3">PB745_02</strain>
        <tissue evidence="3">Gill</tissue>
    </source>
</reference>